<evidence type="ECO:0000313" key="2">
    <source>
        <dbReference type="EMBL" id="MDR7121844.1"/>
    </source>
</evidence>
<sequence length="439" mass="50374">MEVQQVGRFIVQSICRLLSEKYQDSAVNKTDPYHFTELERPIESLIEMACLMHDIGNPPFGHSGEAAINKWFSCNLFRIKPKEAIRKSETAALLWQKLTLELQNYEGNAQGIRIVTSLQTMNLTYSQSACIMKYTKPAWLIPEDEHKPYSYLMKKPGYFYTEAGFVTQQNEVLGIAEFHRHPLSYIMEAADDISYCIADIEDAVEKELLSLEELKVALLEHFKTNCKVPCDSTLIGLRDNAVTFENIVNAAWKKTENLADNRVYEFFISLRVGILHPLVKYAAEQFLSNIEQIYNGSFNRALLEDDSQYHAVTETFKSVARSYVFNAREVELLEIQGFKIIGGLLDSYLPIMRLSKDDFAKVLAGKANKTLPLENRLAGRLPGKYKFSYQKALQTPPSKLPHDDEVYERYLRCRLIQDHISGMTDHYALDEYEALVLCR</sequence>
<dbReference type="NCBIfam" id="NF003429">
    <property type="entry name" value="PRK04926.1"/>
    <property type="match status" value="1"/>
</dbReference>
<dbReference type="Gene3D" id="1.10.3410.10">
    <property type="entry name" value="putative deoxyguanosinetriphosphate triphosphohydrolase like domain"/>
    <property type="match status" value="1"/>
</dbReference>
<dbReference type="Proteomes" id="UP001257909">
    <property type="component" value="Unassembled WGS sequence"/>
</dbReference>
<dbReference type="NCBIfam" id="TIGR01353">
    <property type="entry name" value="dGTP_triPase"/>
    <property type="match status" value="1"/>
</dbReference>
<evidence type="ECO:0000256" key="1">
    <source>
        <dbReference type="ARBA" id="ARBA00022801"/>
    </source>
</evidence>
<dbReference type="InterPro" id="IPR006261">
    <property type="entry name" value="dGTPase"/>
</dbReference>
<accession>A0ABU1W1L0</accession>
<gene>
    <name evidence="2" type="ORF">J2W69_002801</name>
</gene>
<dbReference type="SUPFAM" id="SSF109604">
    <property type="entry name" value="HD-domain/PDEase-like"/>
    <property type="match status" value="1"/>
</dbReference>
<dbReference type="Gene3D" id="1.10.3210.10">
    <property type="entry name" value="Hypothetical protein af1432"/>
    <property type="match status" value="1"/>
</dbReference>
<dbReference type="GO" id="GO:0008832">
    <property type="term" value="F:dGTPase activity"/>
    <property type="evidence" value="ECO:0007669"/>
    <property type="project" value="UniProtKB-EC"/>
</dbReference>
<comment type="caution">
    <text evidence="2">The sequence shown here is derived from an EMBL/GenBank/DDBJ whole genome shotgun (WGS) entry which is preliminary data.</text>
</comment>
<keyword evidence="3" id="KW-1185">Reference proteome</keyword>
<dbReference type="EMBL" id="JAVDWR010000009">
    <property type="protein sequence ID" value="MDR7121844.1"/>
    <property type="molecule type" value="Genomic_DNA"/>
</dbReference>
<dbReference type="InterPro" id="IPR023293">
    <property type="entry name" value="dGTP_triP_hydro_central_sf"/>
</dbReference>
<evidence type="ECO:0000313" key="3">
    <source>
        <dbReference type="Proteomes" id="UP001257909"/>
    </source>
</evidence>
<dbReference type="EC" id="3.1.5.1" evidence="2"/>
<name>A0ABU1W1L0_9GAMM</name>
<organism evidence="2 3">
    <name type="scientific">Rheinheimera soli</name>
    <dbReference type="NCBI Taxonomy" id="443616"/>
    <lineage>
        <taxon>Bacteria</taxon>
        <taxon>Pseudomonadati</taxon>
        <taxon>Pseudomonadota</taxon>
        <taxon>Gammaproteobacteria</taxon>
        <taxon>Chromatiales</taxon>
        <taxon>Chromatiaceae</taxon>
        <taxon>Rheinheimera</taxon>
    </lineage>
</organism>
<keyword evidence="1 2" id="KW-0378">Hydrolase</keyword>
<protein>
    <submittedName>
        <fullName evidence="2">DGTPase</fullName>
        <ecNumber evidence="2">3.1.5.1</ecNumber>
    </submittedName>
</protein>
<reference evidence="2 3" key="1">
    <citation type="submission" date="2023-07" db="EMBL/GenBank/DDBJ databases">
        <title>Sorghum-associated microbial communities from plants grown in Nebraska, USA.</title>
        <authorList>
            <person name="Schachtman D."/>
        </authorList>
    </citation>
    <scope>NUCLEOTIDE SEQUENCE [LARGE SCALE GENOMIC DNA]</scope>
    <source>
        <strain evidence="2 3">4138</strain>
    </source>
</reference>
<proteinExistence type="predicted"/>